<organism evidence="1">
    <name type="scientific">Oryza glumipatula</name>
    <dbReference type="NCBI Taxonomy" id="40148"/>
    <lineage>
        <taxon>Eukaryota</taxon>
        <taxon>Viridiplantae</taxon>
        <taxon>Streptophyta</taxon>
        <taxon>Embryophyta</taxon>
        <taxon>Tracheophyta</taxon>
        <taxon>Spermatophyta</taxon>
        <taxon>Magnoliopsida</taxon>
        <taxon>Liliopsida</taxon>
        <taxon>Poales</taxon>
        <taxon>Poaceae</taxon>
        <taxon>BOP clade</taxon>
        <taxon>Oryzoideae</taxon>
        <taxon>Oryzeae</taxon>
        <taxon>Oryzinae</taxon>
        <taxon>Oryza</taxon>
    </lineage>
</organism>
<reference evidence="1" key="1">
    <citation type="submission" date="2013-08" db="EMBL/GenBank/DDBJ databases">
        <title>Oryza genome evolution.</title>
        <authorList>
            <person name="Wing R.A."/>
            <person name="Panaud O."/>
            <person name="Oliveira A.C."/>
        </authorList>
    </citation>
    <scope>NUCLEOTIDE SEQUENCE</scope>
</reference>
<dbReference type="AlphaFoldDB" id="A0A0D9Y7I0"/>
<accession>A0A0D9Y7I0</accession>
<keyword evidence="2" id="KW-1185">Reference proteome</keyword>
<evidence type="ECO:0000313" key="1">
    <source>
        <dbReference type="EnsemblPlants" id="OGLUM01G14800.3"/>
    </source>
</evidence>
<dbReference type="Proteomes" id="UP000026961">
    <property type="component" value="Chromosome 1"/>
</dbReference>
<dbReference type="HOGENOM" id="CLU_1868298_0_0_1"/>
<dbReference type="Gramene" id="OGLUM01G14800.3">
    <property type="protein sequence ID" value="OGLUM01G14800.3"/>
    <property type="gene ID" value="OGLUM01G14800"/>
</dbReference>
<dbReference type="EnsemblPlants" id="OGLUM01G14800.3">
    <property type="protein sequence ID" value="OGLUM01G14800.3"/>
    <property type="gene ID" value="OGLUM01G14800"/>
</dbReference>
<evidence type="ECO:0000313" key="2">
    <source>
        <dbReference type="Proteomes" id="UP000026961"/>
    </source>
</evidence>
<protein>
    <submittedName>
        <fullName evidence="1">Uncharacterized protein</fullName>
    </submittedName>
</protein>
<proteinExistence type="predicted"/>
<sequence length="137" mass="15006">MPPCPLVASRAALPRRFFSRACSPLRIAVPRGTETADDCHQQRAIPYSPPSSSSAQLSVTYPLPFDPCFPRANITNTPKRDGGREESHSLAAPKYPALLVFLLAVVFHNHHRAAAYQSIQTFSSPADAHKSPVTSRR</sequence>
<reference evidence="1" key="3">
    <citation type="submission" date="2018-05" db="EMBL/GenBank/DDBJ databases">
        <title>OgluRS3 (Oryza glumaepatula Reference Sequence Version 3).</title>
        <authorList>
            <person name="Zhang J."/>
            <person name="Kudrna D."/>
            <person name="Lee S."/>
            <person name="Talag J."/>
            <person name="Welchert J."/>
            <person name="Wing R.A."/>
        </authorList>
    </citation>
    <scope>NUCLEOTIDE SEQUENCE [LARGE SCALE GENOMIC DNA]</scope>
</reference>
<reference evidence="1" key="2">
    <citation type="submission" date="2015-04" db="UniProtKB">
        <authorList>
            <consortium name="EnsemblPlants"/>
        </authorList>
    </citation>
    <scope>IDENTIFICATION</scope>
</reference>
<name>A0A0D9Y7I0_9ORYZ</name>